<protein>
    <recommendedName>
        <fullName evidence="1">Reverse transcriptase Ty1/copia-type domain-containing protein</fullName>
    </recommendedName>
</protein>
<name>A0ABY9DDQ2_VITVI</name>
<evidence type="ECO:0000259" key="1">
    <source>
        <dbReference type="Pfam" id="PF07727"/>
    </source>
</evidence>
<evidence type="ECO:0000313" key="3">
    <source>
        <dbReference type="Proteomes" id="UP001227230"/>
    </source>
</evidence>
<sequence>MTRISSIRLLIDLASIHKLVIHQMDVKILFLNRKLEEKIYMGHMRVA</sequence>
<gene>
    <name evidence="2" type="ORF">VitviT2T_022883</name>
</gene>
<accession>A0ABY9DDQ2</accession>
<proteinExistence type="predicted"/>
<dbReference type="EMBL" id="CP126662">
    <property type="protein sequence ID" value="WKA04886.1"/>
    <property type="molecule type" value="Genomic_DNA"/>
</dbReference>
<dbReference type="InterPro" id="IPR013103">
    <property type="entry name" value="RVT_2"/>
</dbReference>
<dbReference type="Pfam" id="PF07727">
    <property type="entry name" value="RVT_2"/>
    <property type="match status" value="1"/>
</dbReference>
<dbReference type="Proteomes" id="UP001227230">
    <property type="component" value="Chromosome 15"/>
</dbReference>
<feature type="domain" description="Reverse transcriptase Ty1/copia-type" evidence="1">
    <location>
        <begin position="2"/>
        <end position="41"/>
    </location>
</feature>
<organism evidence="2 3">
    <name type="scientific">Vitis vinifera</name>
    <name type="common">Grape</name>
    <dbReference type="NCBI Taxonomy" id="29760"/>
    <lineage>
        <taxon>Eukaryota</taxon>
        <taxon>Viridiplantae</taxon>
        <taxon>Streptophyta</taxon>
        <taxon>Embryophyta</taxon>
        <taxon>Tracheophyta</taxon>
        <taxon>Spermatophyta</taxon>
        <taxon>Magnoliopsida</taxon>
        <taxon>eudicotyledons</taxon>
        <taxon>Gunneridae</taxon>
        <taxon>Pentapetalae</taxon>
        <taxon>rosids</taxon>
        <taxon>Vitales</taxon>
        <taxon>Vitaceae</taxon>
        <taxon>Viteae</taxon>
        <taxon>Vitis</taxon>
    </lineage>
</organism>
<keyword evidence="3" id="KW-1185">Reference proteome</keyword>
<evidence type="ECO:0000313" key="2">
    <source>
        <dbReference type="EMBL" id="WKA04886.1"/>
    </source>
</evidence>
<reference evidence="2 3" key="1">
    <citation type="journal article" date="2023" name="Hortic Res">
        <title>The complete reference genome for grapevine (Vitis vinifera L.) genetics and breeding.</title>
        <authorList>
            <person name="Shi X."/>
            <person name="Cao S."/>
            <person name="Wang X."/>
            <person name="Huang S."/>
            <person name="Wang Y."/>
            <person name="Liu Z."/>
            <person name="Liu W."/>
            <person name="Leng X."/>
            <person name="Peng Y."/>
            <person name="Wang N."/>
            <person name="Wang Y."/>
            <person name="Ma Z."/>
            <person name="Xu X."/>
            <person name="Zhang F."/>
            <person name="Xue H."/>
            <person name="Zhong H."/>
            <person name="Wang Y."/>
            <person name="Zhang K."/>
            <person name="Velt A."/>
            <person name="Avia K."/>
            <person name="Holtgrawe D."/>
            <person name="Grimplet J."/>
            <person name="Matus J.T."/>
            <person name="Ware D."/>
            <person name="Wu X."/>
            <person name="Wang H."/>
            <person name="Liu C."/>
            <person name="Fang Y."/>
            <person name="Rustenholz C."/>
            <person name="Cheng Z."/>
            <person name="Xiao H."/>
            <person name="Zhou Y."/>
        </authorList>
    </citation>
    <scope>NUCLEOTIDE SEQUENCE [LARGE SCALE GENOMIC DNA]</scope>
    <source>
        <strain evidence="3">cv. Pinot noir / PN40024</strain>
        <tissue evidence="2">Leaf</tissue>
    </source>
</reference>